<proteinExistence type="predicted"/>
<evidence type="ECO:0000256" key="1">
    <source>
        <dbReference type="SAM" id="Phobius"/>
    </source>
</evidence>
<evidence type="ECO:0000313" key="2">
    <source>
        <dbReference type="EMBL" id="CAB4147401.1"/>
    </source>
</evidence>
<keyword evidence="1" id="KW-0472">Membrane</keyword>
<sequence>MICFIELSNPDSLADWVAIYSTVGIIWAILKGWGWLRP</sequence>
<dbReference type="EMBL" id="LR796493">
    <property type="protein sequence ID" value="CAB4147401.1"/>
    <property type="molecule type" value="Genomic_DNA"/>
</dbReference>
<name>A0A6J5MN24_9CAUD</name>
<feature type="transmembrane region" description="Helical" evidence="1">
    <location>
        <begin position="17"/>
        <end position="36"/>
    </location>
</feature>
<keyword evidence="1" id="KW-0812">Transmembrane</keyword>
<accession>A0A6J5MN24</accession>
<reference evidence="2" key="1">
    <citation type="submission" date="2020-04" db="EMBL/GenBank/DDBJ databases">
        <authorList>
            <person name="Chiriac C."/>
            <person name="Salcher M."/>
            <person name="Ghai R."/>
            <person name="Kavagutti S V."/>
        </authorList>
    </citation>
    <scope>NUCLEOTIDE SEQUENCE</scope>
</reference>
<gene>
    <name evidence="2" type="ORF">UFOVP510_27</name>
</gene>
<protein>
    <submittedName>
        <fullName evidence="2">Uncharacterized protein</fullName>
    </submittedName>
</protein>
<organism evidence="2">
    <name type="scientific">uncultured Caudovirales phage</name>
    <dbReference type="NCBI Taxonomy" id="2100421"/>
    <lineage>
        <taxon>Viruses</taxon>
        <taxon>Duplodnaviria</taxon>
        <taxon>Heunggongvirae</taxon>
        <taxon>Uroviricota</taxon>
        <taxon>Caudoviricetes</taxon>
        <taxon>Peduoviridae</taxon>
        <taxon>Maltschvirus</taxon>
        <taxon>Maltschvirus maltsch</taxon>
    </lineage>
</organism>
<keyword evidence="1" id="KW-1133">Transmembrane helix</keyword>